<feature type="region of interest" description="Disordered" evidence="3">
    <location>
        <begin position="1"/>
        <end position="29"/>
    </location>
</feature>
<feature type="domain" description="Nucleotide exchange factor Fes1" evidence="4">
    <location>
        <begin position="1"/>
        <end position="81"/>
    </location>
</feature>
<dbReference type="Proteomes" id="UP000054485">
    <property type="component" value="Unassembled WGS sequence"/>
</dbReference>
<dbReference type="PANTHER" id="PTHR19316:SF18">
    <property type="entry name" value="HSP70-BINDING PROTEIN 1"/>
    <property type="match status" value="1"/>
</dbReference>
<dbReference type="HOGENOM" id="CLU_046722_0_0_1"/>
<sequence>MQSLLRWSVENSTPSTGPTPATTTNKLDPGIIDHILGKPDAQLMKEALTVGLDERQTEDTRLQALDDLEMLVQNIDNANDLKKLGIWQPLHNLLLSSNTSDTLKMQTLWVIGTALQNNPAAQLAYLDLDPLPALLKSLSPSFNSAETRSRALYALSGLLKLNAAAVQQMGVVGGWSALRMCLEDSEIRVRRKATFLLNTLLIATSPSSSQVNLQPNMSLPTSETAPPQIHANSHASMLSDPSSVSTSALTLAAIQDEGEEEGSLSLLDALISTLIEPVPFGVDGEMEKDDEFQENVVRILYTFAISCNGAFSTVQKRSLVGFLGGITTTQGEEHLNFGLTSEEWEELSGAVRS</sequence>
<dbReference type="InterPro" id="IPR016024">
    <property type="entry name" value="ARM-type_fold"/>
</dbReference>
<dbReference type="InterPro" id="IPR011989">
    <property type="entry name" value="ARM-like"/>
</dbReference>
<evidence type="ECO:0000259" key="4">
    <source>
        <dbReference type="Pfam" id="PF08609"/>
    </source>
</evidence>
<evidence type="ECO:0000313" key="5">
    <source>
        <dbReference type="EMBL" id="KIK41175.1"/>
    </source>
</evidence>
<dbReference type="GO" id="GO:0000774">
    <property type="term" value="F:adenyl-nucleotide exchange factor activity"/>
    <property type="evidence" value="ECO:0007669"/>
    <property type="project" value="TreeGrafter"/>
</dbReference>
<dbReference type="GO" id="GO:0005783">
    <property type="term" value="C:endoplasmic reticulum"/>
    <property type="evidence" value="ECO:0007669"/>
    <property type="project" value="TreeGrafter"/>
</dbReference>
<feature type="region of interest" description="Disordered" evidence="3">
    <location>
        <begin position="212"/>
        <end position="237"/>
    </location>
</feature>
<name>A0A0C9ZTE0_9AGAM</name>
<dbReference type="FunCoup" id="A0A0C9ZTE0">
    <property type="interactions" value="337"/>
</dbReference>
<feature type="compositionally biased region" description="Low complexity" evidence="3">
    <location>
        <begin position="12"/>
        <end position="24"/>
    </location>
</feature>
<reference evidence="5 6" key="1">
    <citation type="submission" date="2014-04" db="EMBL/GenBank/DDBJ databases">
        <authorList>
            <consortium name="DOE Joint Genome Institute"/>
            <person name="Kuo A."/>
            <person name="Ruytinx J."/>
            <person name="Rineau F."/>
            <person name="Colpaert J."/>
            <person name="Kohler A."/>
            <person name="Nagy L.G."/>
            <person name="Floudas D."/>
            <person name="Copeland A."/>
            <person name="Barry K.W."/>
            <person name="Cichocki N."/>
            <person name="Veneault-Fourrey C."/>
            <person name="LaButti K."/>
            <person name="Lindquist E.A."/>
            <person name="Lipzen A."/>
            <person name="Lundell T."/>
            <person name="Morin E."/>
            <person name="Murat C."/>
            <person name="Sun H."/>
            <person name="Tunlid A."/>
            <person name="Henrissat B."/>
            <person name="Grigoriev I.V."/>
            <person name="Hibbett D.S."/>
            <person name="Martin F."/>
            <person name="Nordberg H.P."/>
            <person name="Cantor M.N."/>
            <person name="Hua S.X."/>
        </authorList>
    </citation>
    <scope>NUCLEOTIDE SEQUENCE [LARGE SCALE GENOMIC DNA]</scope>
    <source>
        <strain evidence="5 6">UH-Slu-Lm8-n1</strain>
    </source>
</reference>
<feature type="compositionally biased region" description="Polar residues" evidence="3">
    <location>
        <begin position="1"/>
        <end position="11"/>
    </location>
</feature>
<dbReference type="InParanoid" id="A0A0C9ZTE0"/>
<dbReference type="STRING" id="930992.A0A0C9ZTE0"/>
<proteinExistence type="inferred from homology"/>
<protein>
    <recommendedName>
        <fullName evidence="4">Nucleotide exchange factor Fes1 domain-containing protein</fullName>
    </recommendedName>
</protein>
<accession>A0A0C9ZTE0</accession>
<organism evidence="5 6">
    <name type="scientific">Suillus luteus UH-Slu-Lm8-n1</name>
    <dbReference type="NCBI Taxonomy" id="930992"/>
    <lineage>
        <taxon>Eukaryota</taxon>
        <taxon>Fungi</taxon>
        <taxon>Dikarya</taxon>
        <taxon>Basidiomycota</taxon>
        <taxon>Agaricomycotina</taxon>
        <taxon>Agaricomycetes</taxon>
        <taxon>Agaricomycetidae</taxon>
        <taxon>Boletales</taxon>
        <taxon>Suillineae</taxon>
        <taxon>Suillaceae</taxon>
        <taxon>Suillus</taxon>
    </lineage>
</organism>
<dbReference type="InterPro" id="IPR050693">
    <property type="entry name" value="Hsp70_NEF-Inhibitors"/>
</dbReference>
<evidence type="ECO:0000256" key="3">
    <source>
        <dbReference type="SAM" id="MobiDB-lite"/>
    </source>
</evidence>
<dbReference type="EMBL" id="KN835277">
    <property type="protein sequence ID" value="KIK41175.1"/>
    <property type="molecule type" value="Genomic_DNA"/>
</dbReference>
<dbReference type="Gene3D" id="1.25.10.10">
    <property type="entry name" value="Leucine-rich Repeat Variant"/>
    <property type="match status" value="1"/>
</dbReference>
<reference evidence="6" key="2">
    <citation type="submission" date="2015-01" db="EMBL/GenBank/DDBJ databases">
        <title>Evolutionary Origins and Diversification of the Mycorrhizal Mutualists.</title>
        <authorList>
            <consortium name="DOE Joint Genome Institute"/>
            <consortium name="Mycorrhizal Genomics Consortium"/>
            <person name="Kohler A."/>
            <person name="Kuo A."/>
            <person name="Nagy L.G."/>
            <person name="Floudas D."/>
            <person name="Copeland A."/>
            <person name="Barry K.W."/>
            <person name="Cichocki N."/>
            <person name="Veneault-Fourrey C."/>
            <person name="LaButti K."/>
            <person name="Lindquist E.A."/>
            <person name="Lipzen A."/>
            <person name="Lundell T."/>
            <person name="Morin E."/>
            <person name="Murat C."/>
            <person name="Riley R."/>
            <person name="Ohm R."/>
            <person name="Sun H."/>
            <person name="Tunlid A."/>
            <person name="Henrissat B."/>
            <person name="Grigoriev I.V."/>
            <person name="Hibbett D.S."/>
            <person name="Martin F."/>
        </authorList>
    </citation>
    <scope>NUCLEOTIDE SEQUENCE [LARGE SCALE GENOMIC DNA]</scope>
    <source>
        <strain evidence="6">UH-Slu-Lm8-n1</strain>
    </source>
</reference>
<dbReference type="AlphaFoldDB" id="A0A0C9ZTE0"/>
<evidence type="ECO:0000313" key="6">
    <source>
        <dbReference type="Proteomes" id="UP000054485"/>
    </source>
</evidence>
<dbReference type="PANTHER" id="PTHR19316">
    <property type="entry name" value="PROTEIN FOLDING REGULATOR"/>
    <property type="match status" value="1"/>
</dbReference>
<dbReference type="OrthoDB" id="10250458at2759"/>
<comment type="similarity">
    <text evidence="1">Belongs to the FES1 family.</text>
</comment>
<dbReference type="InterPro" id="IPR013918">
    <property type="entry name" value="Nucleotide_exch_fac_Fes1"/>
</dbReference>
<evidence type="ECO:0000256" key="2">
    <source>
        <dbReference type="ARBA" id="ARBA00022737"/>
    </source>
</evidence>
<dbReference type="SUPFAM" id="SSF48371">
    <property type="entry name" value="ARM repeat"/>
    <property type="match status" value="1"/>
</dbReference>
<gene>
    <name evidence="5" type="ORF">CY34DRAFT_806416</name>
</gene>
<keyword evidence="6" id="KW-1185">Reference proteome</keyword>
<evidence type="ECO:0000256" key="1">
    <source>
        <dbReference type="ARBA" id="ARBA00011045"/>
    </source>
</evidence>
<dbReference type="Pfam" id="PF08609">
    <property type="entry name" value="Fes1"/>
    <property type="match status" value="1"/>
</dbReference>
<keyword evidence="2" id="KW-0677">Repeat</keyword>